<dbReference type="AlphaFoldDB" id="A0AAE3RD71"/>
<feature type="domain" description="RNA polymerase sigma-70 region 2" evidence="5">
    <location>
        <begin position="23"/>
        <end position="88"/>
    </location>
</feature>
<dbReference type="NCBIfam" id="TIGR02985">
    <property type="entry name" value="Sig70_bacteroi1"/>
    <property type="match status" value="1"/>
</dbReference>
<dbReference type="Pfam" id="PF04542">
    <property type="entry name" value="Sigma70_r2"/>
    <property type="match status" value="1"/>
</dbReference>
<dbReference type="RefSeq" id="WP_313977550.1">
    <property type="nucleotide sequence ID" value="NZ_JASJOU010000022.1"/>
</dbReference>
<dbReference type="InterPro" id="IPR007627">
    <property type="entry name" value="RNA_pol_sigma70_r2"/>
</dbReference>
<evidence type="ECO:0000259" key="5">
    <source>
        <dbReference type="Pfam" id="PF04542"/>
    </source>
</evidence>
<comment type="caution">
    <text evidence="7">The sequence shown here is derived from an EMBL/GenBank/DDBJ whole genome shotgun (WGS) entry which is preliminary data.</text>
</comment>
<evidence type="ECO:0000256" key="2">
    <source>
        <dbReference type="ARBA" id="ARBA00023015"/>
    </source>
</evidence>
<dbReference type="NCBIfam" id="TIGR02937">
    <property type="entry name" value="sigma70-ECF"/>
    <property type="match status" value="1"/>
</dbReference>
<dbReference type="InterPro" id="IPR013324">
    <property type="entry name" value="RNA_pol_sigma_r3/r4-like"/>
</dbReference>
<dbReference type="SUPFAM" id="SSF88659">
    <property type="entry name" value="Sigma3 and sigma4 domains of RNA polymerase sigma factors"/>
    <property type="match status" value="1"/>
</dbReference>
<sequence>MKDEKNLIQRLKLSDRQVFHVIFDLYAKKIYYFSFDYLKSKEDAEEIVQEAFIRLWEKRETLKEEYSLSGFLFTITYRLIMDYFRKRKTISEAQKQLFHVLTDESYQTEEELLYQELEALYQQAIDQLPPRRKEIFILSRKEGLTYQEIAAQLQISPKTVEHQLSESLHFMREYFKHYTCSFVMLFLAWLCF</sequence>
<dbReference type="InterPro" id="IPR039425">
    <property type="entry name" value="RNA_pol_sigma-70-like"/>
</dbReference>
<dbReference type="InterPro" id="IPR013325">
    <property type="entry name" value="RNA_pol_sigma_r2"/>
</dbReference>
<accession>A0AAE3RD71</accession>
<dbReference type="EMBL" id="JASJOU010000022">
    <property type="protein sequence ID" value="MDJ1506394.1"/>
    <property type="molecule type" value="Genomic_DNA"/>
</dbReference>
<comment type="similarity">
    <text evidence="1">Belongs to the sigma-70 factor family. ECF subfamily.</text>
</comment>
<feature type="domain" description="RNA polymerase sigma factor 70 region 4 type 2" evidence="6">
    <location>
        <begin position="121"/>
        <end position="166"/>
    </location>
</feature>
<dbReference type="GO" id="GO:0016987">
    <property type="term" value="F:sigma factor activity"/>
    <property type="evidence" value="ECO:0007669"/>
    <property type="project" value="UniProtKB-KW"/>
</dbReference>
<reference evidence="7" key="1">
    <citation type="submission" date="2023-05" db="EMBL/GenBank/DDBJ databases">
        <authorList>
            <person name="Zhang X."/>
        </authorList>
    </citation>
    <scope>NUCLEOTIDE SEQUENCE</scope>
    <source>
        <strain evidence="7">BD1B2-1</strain>
    </source>
</reference>
<evidence type="ECO:0000313" key="8">
    <source>
        <dbReference type="Proteomes" id="UP001232063"/>
    </source>
</evidence>
<dbReference type="Proteomes" id="UP001232063">
    <property type="component" value="Unassembled WGS sequence"/>
</dbReference>
<keyword evidence="8" id="KW-1185">Reference proteome</keyword>
<dbReference type="CDD" id="cd06171">
    <property type="entry name" value="Sigma70_r4"/>
    <property type="match status" value="1"/>
</dbReference>
<keyword evidence="4" id="KW-0804">Transcription</keyword>
<proteinExistence type="inferred from homology"/>
<gene>
    <name evidence="7" type="ORF">QNI22_37425</name>
</gene>
<dbReference type="PANTHER" id="PTHR43133">
    <property type="entry name" value="RNA POLYMERASE ECF-TYPE SIGMA FACTO"/>
    <property type="match status" value="1"/>
</dbReference>
<keyword evidence="2" id="KW-0805">Transcription regulation</keyword>
<dbReference type="InterPro" id="IPR036388">
    <property type="entry name" value="WH-like_DNA-bd_sf"/>
</dbReference>
<evidence type="ECO:0000256" key="3">
    <source>
        <dbReference type="ARBA" id="ARBA00023082"/>
    </source>
</evidence>
<dbReference type="InterPro" id="IPR014327">
    <property type="entry name" value="RNA_pol_sigma70_bacteroid"/>
</dbReference>
<dbReference type="InterPro" id="IPR014284">
    <property type="entry name" value="RNA_pol_sigma-70_dom"/>
</dbReference>
<dbReference type="Pfam" id="PF08281">
    <property type="entry name" value="Sigma70_r4_2"/>
    <property type="match status" value="1"/>
</dbReference>
<dbReference type="SUPFAM" id="SSF88946">
    <property type="entry name" value="Sigma2 domain of RNA polymerase sigma factors"/>
    <property type="match status" value="1"/>
</dbReference>
<evidence type="ECO:0000259" key="6">
    <source>
        <dbReference type="Pfam" id="PF08281"/>
    </source>
</evidence>
<keyword evidence="3" id="KW-0731">Sigma factor</keyword>
<organism evidence="7 8">
    <name type="scientific">Xanthocytophaga agilis</name>
    <dbReference type="NCBI Taxonomy" id="3048010"/>
    <lineage>
        <taxon>Bacteria</taxon>
        <taxon>Pseudomonadati</taxon>
        <taxon>Bacteroidota</taxon>
        <taxon>Cytophagia</taxon>
        <taxon>Cytophagales</taxon>
        <taxon>Rhodocytophagaceae</taxon>
        <taxon>Xanthocytophaga</taxon>
    </lineage>
</organism>
<dbReference type="PANTHER" id="PTHR43133:SF46">
    <property type="entry name" value="RNA POLYMERASE SIGMA-70 FACTOR ECF SUBFAMILY"/>
    <property type="match status" value="1"/>
</dbReference>
<dbReference type="GO" id="GO:0003677">
    <property type="term" value="F:DNA binding"/>
    <property type="evidence" value="ECO:0007669"/>
    <property type="project" value="InterPro"/>
</dbReference>
<dbReference type="Gene3D" id="1.10.1740.10">
    <property type="match status" value="1"/>
</dbReference>
<protein>
    <submittedName>
        <fullName evidence="7">RNA polymerase sigma-70 factor</fullName>
    </submittedName>
</protein>
<name>A0AAE3RD71_9BACT</name>
<evidence type="ECO:0000256" key="1">
    <source>
        <dbReference type="ARBA" id="ARBA00010641"/>
    </source>
</evidence>
<dbReference type="GO" id="GO:0006352">
    <property type="term" value="P:DNA-templated transcription initiation"/>
    <property type="evidence" value="ECO:0007669"/>
    <property type="project" value="InterPro"/>
</dbReference>
<dbReference type="InterPro" id="IPR013249">
    <property type="entry name" value="RNA_pol_sigma70_r4_t2"/>
</dbReference>
<dbReference type="Gene3D" id="1.10.10.10">
    <property type="entry name" value="Winged helix-like DNA-binding domain superfamily/Winged helix DNA-binding domain"/>
    <property type="match status" value="1"/>
</dbReference>
<evidence type="ECO:0000313" key="7">
    <source>
        <dbReference type="EMBL" id="MDJ1506394.1"/>
    </source>
</evidence>
<evidence type="ECO:0000256" key="4">
    <source>
        <dbReference type="ARBA" id="ARBA00023163"/>
    </source>
</evidence>